<dbReference type="InterPro" id="IPR025495">
    <property type="entry name" value="DUF4386"/>
</dbReference>
<reference evidence="2" key="1">
    <citation type="submission" date="2019-10" db="EMBL/GenBank/DDBJ databases">
        <authorList>
            <person name="Ross D.E."/>
            <person name="Gulliver D."/>
        </authorList>
    </citation>
    <scope>NUCLEOTIDE SEQUENCE</scope>
    <source>
        <strain evidence="2">DER-2019</strain>
    </source>
</reference>
<dbReference type="Pfam" id="PF14329">
    <property type="entry name" value="DUF4386"/>
    <property type="match status" value="1"/>
</dbReference>
<accession>A0A923HUH2</accession>
<feature type="transmembrane region" description="Helical" evidence="1">
    <location>
        <begin position="56"/>
        <end position="77"/>
    </location>
</feature>
<dbReference type="EMBL" id="WJBD01000003">
    <property type="protein sequence ID" value="MBC3887412.1"/>
    <property type="molecule type" value="Genomic_DNA"/>
</dbReference>
<feature type="transmembrane region" description="Helical" evidence="1">
    <location>
        <begin position="89"/>
        <end position="113"/>
    </location>
</feature>
<keyword evidence="1" id="KW-0472">Membrane</keyword>
<organism evidence="2 3">
    <name type="scientific">Acetobacterium paludosum</name>
    <dbReference type="NCBI Taxonomy" id="52693"/>
    <lineage>
        <taxon>Bacteria</taxon>
        <taxon>Bacillati</taxon>
        <taxon>Bacillota</taxon>
        <taxon>Clostridia</taxon>
        <taxon>Eubacteriales</taxon>
        <taxon>Eubacteriaceae</taxon>
        <taxon>Acetobacterium</taxon>
    </lineage>
</organism>
<proteinExistence type="predicted"/>
<evidence type="ECO:0000313" key="2">
    <source>
        <dbReference type="EMBL" id="MBC3887412.1"/>
    </source>
</evidence>
<feature type="transmembrane region" description="Helical" evidence="1">
    <location>
        <begin position="7"/>
        <end position="28"/>
    </location>
</feature>
<dbReference type="OrthoDB" id="7060422at2"/>
<keyword evidence="3" id="KW-1185">Reference proteome</keyword>
<protein>
    <submittedName>
        <fullName evidence="2">DUF4386 family protein</fullName>
    </submittedName>
</protein>
<feature type="transmembrane region" description="Helical" evidence="1">
    <location>
        <begin position="133"/>
        <end position="160"/>
    </location>
</feature>
<keyword evidence="1" id="KW-1133">Transmembrane helix</keyword>
<comment type="caution">
    <text evidence="2">The sequence shown here is derived from an EMBL/GenBank/DDBJ whole genome shotgun (WGS) entry which is preliminary data.</text>
</comment>
<reference evidence="2" key="2">
    <citation type="submission" date="2020-10" db="EMBL/GenBank/DDBJ databases">
        <title>Comparative genomics of the Acetobacterium genus.</title>
        <authorList>
            <person name="Marshall C."/>
            <person name="May H."/>
            <person name="Norman S."/>
        </authorList>
    </citation>
    <scope>NUCLEOTIDE SEQUENCE</scope>
    <source>
        <strain evidence="2">DER-2019</strain>
    </source>
</reference>
<evidence type="ECO:0000313" key="3">
    <source>
        <dbReference type="Proteomes" id="UP000616595"/>
    </source>
</evidence>
<feature type="transmembrane region" description="Helical" evidence="1">
    <location>
        <begin position="172"/>
        <end position="191"/>
    </location>
</feature>
<sequence length="234" mass="25733">MSPRKAAVIVGVAMIMIALCAGFAYGFIHSSLVITGNAAATVSQIQQNTPLFRAEIFSWFLILVFDIIIAWALTIFMKQIDAHLSLLGGWFRLIYAMILGIAISNLVLVSLILSGDNYSISLPADQLSAQVMLYLSAFNSIWSLGLIVFGLHLLIIAYLILKSDFIPKFLGILLVIAALSYVLIHSMYLFLPQYETTTTLIEKILSLPMTAGELGFGIWLLLKGGKRPKKASEF</sequence>
<evidence type="ECO:0000256" key="1">
    <source>
        <dbReference type="SAM" id="Phobius"/>
    </source>
</evidence>
<keyword evidence="1" id="KW-0812">Transmembrane</keyword>
<name>A0A923HUH2_9FIRM</name>
<feature type="transmembrane region" description="Helical" evidence="1">
    <location>
        <begin position="203"/>
        <end position="222"/>
    </location>
</feature>
<dbReference type="Proteomes" id="UP000616595">
    <property type="component" value="Unassembled WGS sequence"/>
</dbReference>
<dbReference type="AlphaFoldDB" id="A0A923HUH2"/>
<gene>
    <name evidence="2" type="ORF">GH810_03695</name>
</gene>